<protein>
    <submittedName>
        <fullName evidence="2">DnaA/Hda family protein</fullName>
    </submittedName>
</protein>
<dbReference type="Proteomes" id="UP001239680">
    <property type="component" value="Unassembled WGS sequence"/>
</dbReference>
<keyword evidence="1" id="KW-0812">Transmembrane</keyword>
<comment type="caution">
    <text evidence="2">The sequence shown here is derived from an EMBL/GenBank/DDBJ whole genome shotgun (WGS) entry which is preliminary data.</text>
</comment>
<keyword evidence="1" id="KW-1133">Transmembrane helix</keyword>
<dbReference type="RefSeq" id="WP_306678504.1">
    <property type="nucleotide sequence ID" value="NZ_JAVDBT010000001.1"/>
</dbReference>
<reference evidence="2 3" key="1">
    <citation type="submission" date="2023-08" db="EMBL/GenBank/DDBJ databases">
        <title>Characterization of two Paracoccaceae strains isolated from Phycosphere and proposal of Xinfangfangia lacusdiani sp. nov.</title>
        <authorList>
            <person name="Deng Y."/>
            <person name="Zhang Y.Q."/>
        </authorList>
    </citation>
    <scope>NUCLEOTIDE SEQUENCE [LARGE SCALE GENOMIC DNA]</scope>
    <source>
        <strain evidence="2 3">CPCC 101601</strain>
    </source>
</reference>
<dbReference type="EMBL" id="JAVDBT010000001">
    <property type="protein sequence ID" value="MDQ2064944.1"/>
    <property type="molecule type" value="Genomic_DNA"/>
</dbReference>
<sequence length="225" mass="23649">MSRQLILDLPAKESMTRAEYFVAPANALALAALTGWQAWPAGKMLLLGPSGAGKSHLAQIWAAESGSTVIEAAELPDADLVALARTGVAVENAQNLAGDRARESALFHLHNLLAEGRRPLLVTAPTPPRDWGLTVPDLLSRMQAASVTRIESPDDALLSAVLVKLFSDRQLAVAPNLIPFLVARIPRSIGAARGLVAALDSAALAEGRPVTRAFAAGLLDSDETE</sequence>
<evidence type="ECO:0000313" key="3">
    <source>
        <dbReference type="Proteomes" id="UP001239680"/>
    </source>
</evidence>
<dbReference type="Gene3D" id="3.40.50.300">
    <property type="entry name" value="P-loop containing nucleotide triphosphate hydrolases"/>
    <property type="match status" value="1"/>
</dbReference>
<proteinExistence type="predicted"/>
<name>A0ABU0VT80_9RHOB</name>
<dbReference type="PANTHER" id="PTHR30050">
    <property type="entry name" value="CHROMOSOMAL REPLICATION INITIATOR PROTEIN DNAA"/>
    <property type="match status" value="1"/>
</dbReference>
<keyword evidence="1" id="KW-0472">Membrane</keyword>
<organism evidence="2 3">
    <name type="scientific">Pseudogemmobacter lacusdianii</name>
    <dbReference type="NCBI Taxonomy" id="3069608"/>
    <lineage>
        <taxon>Bacteria</taxon>
        <taxon>Pseudomonadati</taxon>
        <taxon>Pseudomonadota</taxon>
        <taxon>Alphaproteobacteria</taxon>
        <taxon>Rhodobacterales</taxon>
        <taxon>Paracoccaceae</taxon>
        <taxon>Pseudogemmobacter</taxon>
    </lineage>
</organism>
<evidence type="ECO:0000313" key="2">
    <source>
        <dbReference type="EMBL" id="MDQ2064944.1"/>
    </source>
</evidence>
<accession>A0ABU0VT80</accession>
<evidence type="ECO:0000256" key="1">
    <source>
        <dbReference type="SAM" id="Phobius"/>
    </source>
</evidence>
<feature type="transmembrane region" description="Helical" evidence="1">
    <location>
        <begin position="20"/>
        <end position="39"/>
    </location>
</feature>
<dbReference type="PANTHER" id="PTHR30050:SF5">
    <property type="entry name" value="DNAA REGULATORY INACTIVATOR HDA"/>
    <property type="match status" value="1"/>
</dbReference>
<keyword evidence="3" id="KW-1185">Reference proteome</keyword>
<dbReference type="InterPro" id="IPR027417">
    <property type="entry name" value="P-loop_NTPase"/>
</dbReference>
<dbReference type="SUPFAM" id="SSF52540">
    <property type="entry name" value="P-loop containing nucleoside triphosphate hydrolases"/>
    <property type="match status" value="1"/>
</dbReference>
<dbReference type="Gene3D" id="1.10.8.60">
    <property type="match status" value="1"/>
</dbReference>
<gene>
    <name evidence="2" type="ORF">Q9295_01035</name>
</gene>